<protein>
    <submittedName>
        <fullName evidence="2">Uncharacterized protein</fullName>
    </submittedName>
</protein>
<sequence length="67" mass="7755">MKELTGSVRVQISIMVYRMEGECVGERNKKENGVGVEEEEEEAEEEEGEEVEEEEEGEEEDMRKKAM</sequence>
<accession>A0AA36B8I9</accession>
<dbReference type="AlphaFoldDB" id="A0AA36B8I9"/>
<feature type="region of interest" description="Disordered" evidence="1">
    <location>
        <begin position="26"/>
        <end position="67"/>
    </location>
</feature>
<evidence type="ECO:0000313" key="2">
    <source>
        <dbReference type="EMBL" id="CAI9729359.1"/>
    </source>
</evidence>
<gene>
    <name evidence="2" type="ORF">OCTVUL_1B012347</name>
</gene>
<evidence type="ECO:0000256" key="1">
    <source>
        <dbReference type="SAM" id="MobiDB-lite"/>
    </source>
</evidence>
<keyword evidence="3" id="KW-1185">Reference proteome</keyword>
<feature type="compositionally biased region" description="Acidic residues" evidence="1">
    <location>
        <begin position="36"/>
        <end position="60"/>
    </location>
</feature>
<proteinExistence type="predicted"/>
<reference evidence="2" key="1">
    <citation type="submission" date="2023-08" db="EMBL/GenBank/DDBJ databases">
        <authorList>
            <person name="Alioto T."/>
            <person name="Alioto T."/>
            <person name="Gomez Garrido J."/>
        </authorList>
    </citation>
    <scope>NUCLEOTIDE SEQUENCE</scope>
</reference>
<evidence type="ECO:0000313" key="3">
    <source>
        <dbReference type="Proteomes" id="UP001162480"/>
    </source>
</evidence>
<dbReference type="Proteomes" id="UP001162480">
    <property type="component" value="Chromosome 10"/>
</dbReference>
<name>A0AA36B8I9_OCTVU</name>
<dbReference type="EMBL" id="OX597823">
    <property type="protein sequence ID" value="CAI9729359.1"/>
    <property type="molecule type" value="Genomic_DNA"/>
</dbReference>
<organism evidence="2 3">
    <name type="scientific">Octopus vulgaris</name>
    <name type="common">Common octopus</name>
    <dbReference type="NCBI Taxonomy" id="6645"/>
    <lineage>
        <taxon>Eukaryota</taxon>
        <taxon>Metazoa</taxon>
        <taxon>Spiralia</taxon>
        <taxon>Lophotrochozoa</taxon>
        <taxon>Mollusca</taxon>
        <taxon>Cephalopoda</taxon>
        <taxon>Coleoidea</taxon>
        <taxon>Octopodiformes</taxon>
        <taxon>Octopoda</taxon>
        <taxon>Incirrata</taxon>
        <taxon>Octopodidae</taxon>
        <taxon>Octopus</taxon>
    </lineage>
</organism>